<evidence type="ECO:0000256" key="1">
    <source>
        <dbReference type="SAM" id="MobiDB-lite"/>
    </source>
</evidence>
<keyword evidence="3" id="KW-1185">Reference proteome</keyword>
<reference evidence="2" key="1">
    <citation type="journal article" date="2021" name="Front. Microbiol.">
        <title>Comprehensive Comparative Genomics and Phenotyping of Methylobacterium Species.</title>
        <authorList>
            <person name="Alessa O."/>
            <person name="Ogura Y."/>
            <person name="Fujitani Y."/>
            <person name="Takami H."/>
            <person name="Hayashi T."/>
            <person name="Sahin N."/>
            <person name="Tani A."/>
        </authorList>
    </citation>
    <scope>NUCLEOTIDE SEQUENCE</scope>
    <source>
        <strain evidence="2">DSM 17168</strain>
    </source>
</reference>
<dbReference type="RefSeq" id="WP_238233667.1">
    <property type="nucleotide sequence ID" value="NZ_BPQQ01000006.1"/>
</dbReference>
<proteinExistence type="predicted"/>
<protein>
    <recommendedName>
        <fullName evidence="4">Transposase</fullName>
    </recommendedName>
</protein>
<organism evidence="2 3">
    <name type="scientific">Methylobacterium isbiliense</name>
    <dbReference type="NCBI Taxonomy" id="315478"/>
    <lineage>
        <taxon>Bacteria</taxon>
        <taxon>Pseudomonadati</taxon>
        <taxon>Pseudomonadota</taxon>
        <taxon>Alphaproteobacteria</taxon>
        <taxon>Hyphomicrobiales</taxon>
        <taxon>Methylobacteriaceae</taxon>
        <taxon>Methylobacterium</taxon>
    </lineage>
</organism>
<sequence>MTASEPCCELGERHIGTLQAHLDRLPTVGEPLPTGNGRPNLPAIAIACGFDRQTLHKDPKAKALLQGVVDAPGLAQSQEKPADEPEASPKPERRFLQLEQHDATLRAEIRGLREQFARYRHSEAVMISGRGERS</sequence>
<gene>
    <name evidence="2" type="ORF">GMJLKIPL_0629</name>
</gene>
<name>A0ABQ4SA99_9HYPH</name>
<reference evidence="2" key="2">
    <citation type="submission" date="2021-08" db="EMBL/GenBank/DDBJ databases">
        <authorList>
            <person name="Tani A."/>
            <person name="Ola A."/>
            <person name="Ogura Y."/>
            <person name="Katsura K."/>
            <person name="Hayashi T."/>
        </authorList>
    </citation>
    <scope>NUCLEOTIDE SEQUENCE</scope>
    <source>
        <strain evidence="2">DSM 17168</strain>
    </source>
</reference>
<evidence type="ECO:0000313" key="3">
    <source>
        <dbReference type="Proteomes" id="UP001055153"/>
    </source>
</evidence>
<feature type="compositionally biased region" description="Basic and acidic residues" evidence="1">
    <location>
        <begin position="80"/>
        <end position="93"/>
    </location>
</feature>
<evidence type="ECO:0008006" key="4">
    <source>
        <dbReference type="Google" id="ProtNLM"/>
    </source>
</evidence>
<dbReference type="EMBL" id="BPQQ01000006">
    <property type="protein sequence ID" value="GJD98718.1"/>
    <property type="molecule type" value="Genomic_DNA"/>
</dbReference>
<accession>A0ABQ4SA99</accession>
<feature type="region of interest" description="Disordered" evidence="1">
    <location>
        <begin position="72"/>
        <end position="93"/>
    </location>
</feature>
<comment type="caution">
    <text evidence="2">The sequence shown here is derived from an EMBL/GenBank/DDBJ whole genome shotgun (WGS) entry which is preliminary data.</text>
</comment>
<evidence type="ECO:0000313" key="2">
    <source>
        <dbReference type="EMBL" id="GJD98718.1"/>
    </source>
</evidence>
<dbReference type="Proteomes" id="UP001055153">
    <property type="component" value="Unassembled WGS sequence"/>
</dbReference>